<dbReference type="InterPro" id="IPR004358">
    <property type="entry name" value="Sig_transdc_His_kin-like_C"/>
</dbReference>
<dbReference type="InterPro" id="IPR005467">
    <property type="entry name" value="His_kinase_dom"/>
</dbReference>
<evidence type="ECO:0000256" key="1">
    <source>
        <dbReference type="ARBA" id="ARBA00000085"/>
    </source>
</evidence>
<evidence type="ECO:0000259" key="10">
    <source>
        <dbReference type="PROSITE" id="PS50109"/>
    </source>
</evidence>
<dbReference type="Proteomes" id="UP000623967">
    <property type="component" value="Unassembled WGS sequence"/>
</dbReference>
<evidence type="ECO:0000256" key="6">
    <source>
        <dbReference type="ARBA" id="ARBA00022777"/>
    </source>
</evidence>
<keyword evidence="9" id="KW-0812">Transmembrane</keyword>
<evidence type="ECO:0000256" key="8">
    <source>
        <dbReference type="ARBA" id="ARBA00023012"/>
    </source>
</evidence>
<dbReference type="Gene3D" id="3.30.565.10">
    <property type="entry name" value="Histidine kinase-like ATPase, C-terminal domain"/>
    <property type="match status" value="1"/>
</dbReference>
<keyword evidence="4" id="KW-0808">Transferase</keyword>
<dbReference type="PANTHER" id="PTHR44936">
    <property type="entry name" value="SENSOR PROTEIN CREC"/>
    <property type="match status" value="1"/>
</dbReference>
<feature type="transmembrane region" description="Helical" evidence="9">
    <location>
        <begin position="146"/>
        <end position="171"/>
    </location>
</feature>
<organism evidence="11 12">
    <name type="scientific">Neobacillus paridis</name>
    <dbReference type="NCBI Taxonomy" id="2803862"/>
    <lineage>
        <taxon>Bacteria</taxon>
        <taxon>Bacillati</taxon>
        <taxon>Bacillota</taxon>
        <taxon>Bacilli</taxon>
        <taxon>Bacillales</taxon>
        <taxon>Bacillaceae</taxon>
        <taxon>Neobacillus</taxon>
    </lineage>
</organism>
<dbReference type="SMART" id="SM00387">
    <property type="entry name" value="HATPase_c"/>
    <property type="match status" value="1"/>
</dbReference>
<keyword evidence="7" id="KW-0067">ATP-binding</keyword>
<dbReference type="InterPro" id="IPR036890">
    <property type="entry name" value="HATPase_C_sf"/>
</dbReference>
<gene>
    <name evidence="11" type="ORF">JK635_01530</name>
</gene>
<dbReference type="SUPFAM" id="SSF55874">
    <property type="entry name" value="ATPase domain of HSP90 chaperone/DNA topoisomerase II/histidine kinase"/>
    <property type="match status" value="1"/>
</dbReference>
<dbReference type="PANTHER" id="PTHR44936:SF9">
    <property type="entry name" value="SENSOR PROTEIN CREC"/>
    <property type="match status" value="1"/>
</dbReference>
<keyword evidence="6 11" id="KW-0418">Kinase</keyword>
<keyword evidence="5" id="KW-0547">Nucleotide-binding</keyword>
<keyword evidence="12" id="KW-1185">Reference proteome</keyword>
<evidence type="ECO:0000313" key="12">
    <source>
        <dbReference type="Proteomes" id="UP000623967"/>
    </source>
</evidence>
<keyword evidence="3" id="KW-0597">Phosphoprotein</keyword>
<dbReference type="InterPro" id="IPR003594">
    <property type="entry name" value="HATPase_dom"/>
</dbReference>
<evidence type="ECO:0000256" key="7">
    <source>
        <dbReference type="ARBA" id="ARBA00022840"/>
    </source>
</evidence>
<dbReference type="GO" id="GO:0016301">
    <property type="term" value="F:kinase activity"/>
    <property type="evidence" value="ECO:0007669"/>
    <property type="project" value="UniProtKB-KW"/>
</dbReference>
<feature type="transmembrane region" description="Helical" evidence="9">
    <location>
        <begin position="5"/>
        <end position="24"/>
    </location>
</feature>
<dbReference type="RefSeq" id="WP_202651764.1">
    <property type="nucleotide sequence ID" value="NZ_JAESWB010000014.1"/>
</dbReference>
<comment type="caution">
    <text evidence="11">The sequence shown here is derived from an EMBL/GenBank/DDBJ whole genome shotgun (WGS) entry which is preliminary data.</text>
</comment>
<evidence type="ECO:0000313" key="11">
    <source>
        <dbReference type="EMBL" id="MBL4950922.1"/>
    </source>
</evidence>
<feature type="transmembrane region" description="Helical" evidence="9">
    <location>
        <begin position="85"/>
        <end position="104"/>
    </location>
</feature>
<sequence>MRGKLLTYLFIMIAVPIGGELKFYPLEGEGLRVSLGTPIFFFILLWSRKIHPLIAGVTTGVSVVLFRICLYKLQFGAIAWNDLFWMHFPAFFYYLTFAFFFYLFKIHSLYDRPLLIGVYGVVTEVIASIVEISVRNLSLQVTNTISTFLTIGGIAIIRSFFVLGFFNILIVRETKLAEEEQRKRNEKILLLISNLYVEMLQLKKTLKNAEELTGSCYSLYRELKAISQREMARTALKIAGEMHEIKKDNQRIYAGLSKLMTKENLDDYMDINEIADVLVRANRTYGEMLGKTIDFQVYIYGNHPYYHTFKLLTFINNLLANAVEAIEAKGWIKLSVTRDEDLVEIRVSDNGSGISEKNKPLIFEAGFTTKFDDLGIASNGIGLYYLKNNIEDLGGKISLLDSTPRETTFVVELPIDALTERG</sequence>
<name>A0ABS1TI23_9BACI</name>
<protein>
    <recommendedName>
        <fullName evidence="2">histidine kinase</fullName>
        <ecNumber evidence="2">2.7.13.3</ecNumber>
    </recommendedName>
</protein>
<accession>A0ABS1TI23</accession>
<feature type="transmembrane region" description="Helical" evidence="9">
    <location>
        <begin position="116"/>
        <end position="134"/>
    </location>
</feature>
<evidence type="ECO:0000256" key="2">
    <source>
        <dbReference type="ARBA" id="ARBA00012438"/>
    </source>
</evidence>
<keyword evidence="9" id="KW-0472">Membrane</keyword>
<feature type="domain" description="Histidine kinase" evidence="10">
    <location>
        <begin position="310"/>
        <end position="417"/>
    </location>
</feature>
<dbReference type="PRINTS" id="PR00344">
    <property type="entry name" value="BCTRLSENSOR"/>
</dbReference>
<dbReference type="PROSITE" id="PS50109">
    <property type="entry name" value="HIS_KIN"/>
    <property type="match status" value="1"/>
</dbReference>
<evidence type="ECO:0000256" key="5">
    <source>
        <dbReference type="ARBA" id="ARBA00022741"/>
    </source>
</evidence>
<dbReference type="Pfam" id="PF02518">
    <property type="entry name" value="HATPase_c"/>
    <property type="match status" value="1"/>
</dbReference>
<keyword evidence="9" id="KW-1133">Transmembrane helix</keyword>
<evidence type="ECO:0000256" key="4">
    <source>
        <dbReference type="ARBA" id="ARBA00022679"/>
    </source>
</evidence>
<proteinExistence type="predicted"/>
<comment type="catalytic activity">
    <reaction evidence="1">
        <text>ATP + protein L-histidine = ADP + protein N-phospho-L-histidine.</text>
        <dbReference type="EC" id="2.7.13.3"/>
    </reaction>
</comment>
<reference evidence="11 12" key="1">
    <citation type="submission" date="2021-01" db="EMBL/GenBank/DDBJ databases">
        <title>Genome public.</title>
        <authorList>
            <person name="Liu C."/>
            <person name="Sun Q."/>
        </authorList>
    </citation>
    <scope>NUCLEOTIDE SEQUENCE [LARGE SCALE GENOMIC DNA]</scope>
    <source>
        <strain evidence="11 12">YIM B02564</strain>
    </source>
</reference>
<evidence type="ECO:0000256" key="9">
    <source>
        <dbReference type="SAM" id="Phobius"/>
    </source>
</evidence>
<keyword evidence="8" id="KW-0902">Two-component regulatory system</keyword>
<feature type="transmembrane region" description="Helical" evidence="9">
    <location>
        <begin position="53"/>
        <end position="73"/>
    </location>
</feature>
<dbReference type="EMBL" id="JAESWB010000014">
    <property type="protein sequence ID" value="MBL4950922.1"/>
    <property type="molecule type" value="Genomic_DNA"/>
</dbReference>
<evidence type="ECO:0000256" key="3">
    <source>
        <dbReference type="ARBA" id="ARBA00022553"/>
    </source>
</evidence>
<dbReference type="EC" id="2.7.13.3" evidence="2"/>
<dbReference type="InterPro" id="IPR050980">
    <property type="entry name" value="2C_sensor_his_kinase"/>
</dbReference>